<feature type="transmembrane region" description="Helical" evidence="6">
    <location>
        <begin position="40"/>
        <end position="59"/>
    </location>
</feature>
<feature type="transmembrane region" description="Helical" evidence="6">
    <location>
        <begin position="346"/>
        <end position="366"/>
    </location>
</feature>
<sequence length="431" mass="49151">MILKRILRSAGIVAVGNSLTTIIVFITTMFLTNSLGVRQFGVYALVISSVTLCDALCNFQSWQAVIKFYNDAKASSQKDYEIKTIYSGLSLDIIGSVFSFIFFNAIISYGFLIFFSKDALEYQNLFFIYSFVLLFKVNGTPVGLLRIKNKYNYIITLQIIRDAFILIGCIFVIKHEDPLKSIIYVSFIAEVLYNIIIFATSLKFIKRKKDKLNTLSTFKWGLKFDQQTREFLRFALYTNLNSTLVSSCKKADELIVAKVVSLEAIAILKIIKMLIAGIGKLVDSMYVVIFPELSQLVARKDFKTMRSVINKTQLLMTSFLVVIFLLAVLFSKFFIILFFGPDFKDAYTPFLIYLFGNFISVAYFYVQPLILALGKADLALKINFVNFIIYFPILYTLSTTYQIIGVCIAYVIYSALSSLARLLYLKKNKYV</sequence>
<evidence type="ECO:0000256" key="3">
    <source>
        <dbReference type="ARBA" id="ARBA00022692"/>
    </source>
</evidence>
<feature type="transmembrane region" description="Helical" evidence="6">
    <location>
        <begin position="126"/>
        <end position="147"/>
    </location>
</feature>
<dbReference type="EMBL" id="JAPFCC010000001">
    <property type="protein sequence ID" value="MCW7553160.1"/>
    <property type="molecule type" value="Genomic_DNA"/>
</dbReference>
<accession>A0ABT3MUV8</accession>
<keyword evidence="8" id="KW-1185">Reference proteome</keyword>
<reference evidence="7 8" key="1">
    <citation type="submission" date="2022-10" db="EMBL/GenBank/DDBJ databases">
        <title>High-quality genome sequences of two octocoral-associated bacteria, Endozoicomonas euniceicola EF212 and Endozoicomonas gorgoniicola PS125.</title>
        <authorList>
            <person name="Chiou Y.-J."/>
            <person name="Chen Y.-H."/>
        </authorList>
    </citation>
    <scope>NUCLEOTIDE SEQUENCE [LARGE SCALE GENOMIC DNA]</scope>
    <source>
        <strain evidence="7 8">PS125</strain>
    </source>
</reference>
<name>A0ABT3MUV8_9GAMM</name>
<dbReference type="InterPro" id="IPR002797">
    <property type="entry name" value="Polysacc_synth"/>
</dbReference>
<keyword evidence="3 6" id="KW-0812">Transmembrane</keyword>
<comment type="caution">
    <text evidence="7">The sequence shown here is derived from an EMBL/GenBank/DDBJ whole genome shotgun (WGS) entry which is preliminary data.</text>
</comment>
<dbReference type="Proteomes" id="UP001209854">
    <property type="component" value="Unassembled WGS sequence"/>
</dbReference>
<dbReference type="Pfam" id="PF01943">
    <property type="entry name" value="Polysacc_synt"/>
    <property type="match status" value="1"/>
</dbReference>
<feature type="transmembrane region" description="Helical" evidence="6">
    <location>
        <begin position="378"/>
        <end position="397"/>
    </location>
</feature>
<evidence type="ECO:0000256" key="4">
    <source>
        <dbReference type="ARBA" id="ARBA00022989"/>
    </source>
</evidence>
<evidence type="ECO:0000256" key="2">
    <source>
        <dbReference type="ARBA" id="ARBA00022475"/>
    </source>
</evidence>
<evidence type="ECO:0000256" key="1">
    <source>
        <dbReference type="ARBA" id="ARBA00004651"/>
    </source>
</evidence>
<dbReference type="InterPro" id="IPR050833">
    <property type="entry name" value="Poly_Biosynth_Transport"/>
</dbReference>
<keyword evidence="4 6" id="KW-1133">Transmembrane helix</keyword>
<dbReference type="RefSeq" id="WP_262568019.1">
    <property type="nucleotide sequence ID" value="NZ_JAPFCC010000001.1"/>
</dbReference>
<feature type="transmembrane region" description="Helical" evidence="6">
    <location>
        <begin position="181"/>
        <end position="202"/>
    </location>
</feature>
<evidence type="ECO:0000256" key="6">
    <source>
        <dbReference type="SAM" id="Phobius"/>
    </source>
</evidence>
<proteinExistence type="predicted"/>
<protein>
    <submittedName>
        <fullName evidence="7">Oligosaccharide flippase family protein</fullName>
    </submittedName>
</protein>
<dbReference type="PANTHER" id="PTHR30250">
    <property type="entry name" value="PST FAMILY PREDICTED COLANIC ACID TRANSPORTER"/>
    <property type="match status" value="1"/>
</dbReference>
<feature type="transmembrane region" description="Helical" evidence="6">
    <location>
        <begin position="159"/>
        <end position="175"/>
    </location>
</feature>
<evidence type="ECO:0000313" key="8">
    <source>
        <dbReference type="Proteomes" id="UP001209854"/>
    </source>
</evidence>
<evidence type="ECO:0000313" key="7">
    <source>
        <dbReference type="EMBL" id="MCW7553160.1"/>
    </source>
</evidence>
<dbReference type="PANTHER" id="PTHR30250:SF11">
    <property type="entry name" value="O-ANTIGEN TRANSPORTER-RELATED"/>
    <property type="match status" value="1"/>
</dbReference>
<feature type="transmembrane region" description="Helical" evidence="6">
    <location>
        <begin position="314"/>
        <end position="340"/>
    </location>
</feature>
<comment type="subcellular location">
    <subcellularLocation>
        <location evidence="1">Cell membrane</location>
        <topology evidence="1">Multi-pass membrane protein</topology>
    </subcellularLocation>
</comment>
<keyword evidence="2" id="KW-1003">Cell membrane</keyword>
<keyword evidence="5 6" id="KW-0472">Membrane</keyword>
<evidence type="ECO:0000256" key="5">
    <source>
        <dbReference type="ARBA" id="ARBA00023136"/>
    </source>
</evidence>
<feature type="transmembrane region" description="Helical" evidence="6">
    <location>
        <begin position="12"/>
        <end position="34"/>
    </location>
</feature>
<gene>
    <name evidence="7" type="ORF">NX722_11030</name>
</gene>
<organism evidence="7 8">
    <name type="scientific">Endozoicomonas gorgoniicola</name>
    <dbReference type="NCBI Taxonomy" id="1234144"/>
    <lineage>
        <taxon>Bacteria</taxon>
        <taxon>Pseudomonadati</taxon>
        <taxon>Pseudomonadota</taxon>
        <taxon>Gammaproteobacteria</taxon>
        <taxon>Oceanospirillales</taxon>
        <taxon>Endozoicomonadaceae</taxon>
        <taxon>Endozoicomonas</taxon>
    </lineage>
</organism>
<feature type="transmembrane region" description="Helical" evidence="6">
    <location>
        <begin position="403"/>
        <end position="424"/>
    </location>
</feature>
<feature type="transmembrane region" description="Helical" evidence="6">
    <location>
        <begin position="93"/>
        <end position="114"/>
    </location>
</feature>